<accession>A0A4V1L2T7</accession>
<comment type="caution">
    <text evidence="1">The sequence shown here is derived from an EMBL/GenBank/DDBJ whole genome shotgun (WGS) entry which is preliminary data.</text>
</comment>
<sequence>MRATSESALDQLKAEVPTIEVQERKSQIRESLPLHWFSYWFSLLNHEDVECFCRNASLVVCFVNDAGFIVIGLSRRIGLGLTALFSTDDLAFEHGRVFVAGMGMEAGARARRPLDDQGDNFLVRLPRQRLLLQWSHFQLWRLLCESDRIHHDDCDQRNRRQNMSELH</sequence>
<dbReference type="EMBL" id="LBJM01000079">
    <property type="protein sequence ID" value="RXH34257.1"/>
    <property type="molecule type" value="Genomic_DNA"/>
</dbReference>
<organism evidence="1 2">
    <name type="scientific">Bradyrhizobium zhanjiangense</name>
    <dbReference type="NCBI Taxonomy" id="1325107"/>
    <lineage>
        <taxon>Bacteria</taxon>
        <taxon>Pseudomonadati</taxon>
        <taxon>Pseudomonadota</taxon>
        <taxon>Alphaproteobacteria</taxon>
        <taxon>Hyphomicrobiales</taxon>
        <taxon>Nitrobacteraceae</taxon>
        <taxon>Bradyrhizobium</taxon>
    </lineage>
</organism>
<proteinExistence type="predicted"/>
<dbReference type="Proteomes" id="UP000290565">
    <property type="component" value="Unassembled WGS sequence"/>
</dbReference>
<name>A0A4V1L2T7_9BRAD</name>
<gene>
    <name evidence="1" type="ORF">XH94_28600</name>
</gene>
<evidence type="ECO:0000313" key="2">
    <source>
        <dbReference type="Proteomes" id="UP000290565"/>
    </source>
</evidence>
<reference evidence="1 2" key="1">
    <citation type="submission" date="2015-04" db="EMBL/GenBank/DDBJ databases">
        <title>Comparative genomics of rhizobia nodulating Arachis hypogaea in China.</title>
        <authorList>
            <person name="Li Y."/>
        </authorList>
    </citation>
    <scope>NUCLEOTIDE SEQUENCE [LARGE SCALE GENOMIC DNA]</scope>
    <source>
        <strain evidence="1 2">CCBAU 51787</strain>
    </source>
</reference>
<evidence type="ECO:0000313" key="1">
    <source>
        <dbReference type="EMBL" id="RXH34257.1"/>
    </source>
</evidence>
<dbReference type="AlphaFoldDB" id="A0A4V1L2T7"/>
<protein>
    <submittedName>
        <fullName evidence="1">Uncharacterized protein</fullName>
    </submittedName>
</protein>